<reference evidence="1" key="1">
    <citation type="submission" date="2018-02" db="EMBL/GenBank/DDBJ databases">
        <title>Rhizophora mucronata_Transcriptome.</title>
        <authorList>
            <person name="Meera S.P."/>
            <person name="Sreeshan A."/>
            <person name="Augustine A."/>
        </authorList>
    </citation>
    <scope>NUCLEOTIDE SEQUENCE</scope>
    <source>
        <tissue evidence="1">Leaf</tissue>
    </source>
</reference>
<sequence length="21" mass="2599">MPFSQKWKLGFTWKMRSKQIA</sequence>
<dbReference type="AlphaFoldDB" id="A0A2P2JUA6"/>
<name>A0A2P2JUA6_RHIMU</name>
<accession>A0A2P2JUA6</accession>
<organism evidence="1">
    <name type="scientific">Rhizophora mucronata</name>
    <name type="common">Asiatic mangrove</name>
    <dbReference type="NCBI Taxonomy" id="61149"/>
    <lineage>
        <taxon>Eukaryota</taxon>
        <taxon>Viridiplantae</taxon>
        <taxon>Streptophyta</taxon>
        <taxon>Embryophyta</taxon>
        <taxon>Tracheophyta</taxon>
        <taxon>Spermatophyta</taxon>
        <taxon>Magnoliopsida</taxon>
        <taxon>eudicotyledons</taxon>
        <taxon>Gunneridae</taxon>
        <taxon>Pentapetalae</taxon>
        <taxon>rosids</taxon>
        <taxon>fabids</taxon>
        <taxon>Malpighiales</taxon>
        <taxon>Rhizophoraceae</taxon>
        <taxon>Rhizophora</taxon>
    </lineage>
</organism>
<dbReference type="EMBL" id="GGEC01016571">
    <property type="protein sequence ID" value="MBW97054.1"/>
    <property type="molecule type" value="Transcribed_RNA"/>
</dbReference>
<evidence type="ECO:0000313" key="1">
    <source>
        <dbReference type="EMBL" id="MBW97054.1"/>
    </source>
</evidence>
<protein>
    <submittedName>
        <fullName evidence="1">Uncharacterized protein</fullName>
    </submittedName>
</protein>
<proteinExistence type="predicted"/>